<dbReference type="InterPro" id="IPR002634">
    <property type="entry name" value="BolA"/>
</dbReference>
<accession>A0A382K652</accession>
<reference evidence="1" key="1">
    <citation type="submission" date="2018-05" db="EMBL/GenBank/DDBJ databases">
        <authorList>
            <person name="Lanie J.A."/>
            <person name="Ng W.-L."/>
            <person name="Kazmierczak K.M."/>
            <person name="Andrzejewski T.M."/>
            <person name="Davidsen T.M."/>
            <person name="Wayne K.J."/>
            <person name="Tettelin H."/>
            <person name="Glass J.I."/>
            <person name="Rusch D."/>
            <person name="Podicherti R."/>
            <person name="Tsui H.-C.T."/>
            <person name="Winkler M.E."/>
        </authorList>
    </citation>
    <scope>NUCLEOTIDE SEQUENCE</scope>
</reference>
<dbReference type="EMBL" id="UINC01077945">
    <property type="protein sequence ID" value="SVC18547.1"/>
    <property type="molecule type" value="Genomic_DNA"/>
</dbReference>
<dbReference type="Gene3D" id="3.30.300.90">
    <property type="entry name" value="BolA-like"/>
    <property type="match status" value="1"/>
</dbReference>
<proteinExistence type="predicted"/>
<evidence type="ECO:0000313" key="1">
    <source>
        <dbReference type="EMBL" id="SVC18547.1"/>
    </source>
</evidence>
<dbReference type="Pfam" id="PF01722">
    <property type="entry name" value="BolA"/>
    <property type="match status" value="1"/>
</dbReference>
<protein>
    <submittedName>
        <fullName evidence="1">Uncharacterized protein</fullName>
    </submittedName>
</protein>
<organism evidence="1">
    <name type="scientific">marine metagenome</name>
    <dbReference type="NCBI Taxonomy" id="408172"/>
    <lineage>
        <taxon>unclassified sequences</taxon>
        <taxon>metagenomes</taxon>
        <taxon>ecological metagenomes</taxon>
    </lineage>
</organism>
<gene>
    <name evidence="1" type="ORF">METZ01_LOCUS271401</name>
</gene>
<dbReference type="SUPFAM" id="SSF82657">
    <property type="entry name" value="BolA-like"/>
    <property type="match status" value="1"/>
</dbReference>
<sequence length="61" mass="7297">MTKEDILKRLTQYFKNSNIEVQDLTGNSNHYSILIISDEFDNIPLINRHKKIYNIFKNELI</sequence>
<dbReference type="InterPro" id="IPR036065">
    <property type="entry name" value="BolA-like_sf"/>
</dbReference>
<dbReference type="AlphaFoldDB" id="A0A382K652"/>
<name>A0A382K652_9ZZZZ</name>
<dbReference type="PIRSF" id="PIRSF003113">
    <property type="entry name" value="BolA"/>
    <property type="match status" value="1"/>
</dbReference>